<dbReference type="Gene3D" id="3.40.50.880">
    <property type="match status" value="1"/>
</dbReference>
<dbReference type="InterPro" id="IPR024078">
    <property type="entry name" value="LmbE-like_dom_sf"/>
</dbReference>
<keyword evidence="1" id="KW-0732">Signal</keyword>
<feature type="signal peptide" evidence="1">
    <location>
        <begin position="1"/>
        <end position="23"/>
    </location>
</feature>
<dbReference type="OrthoDB" id="9759749at2"/>
<dbReference type="Proteomes" id="UP000294155">
    <property type="component" value="Unassembled WGS sequence"/>
</dbReference>
<dbReference type="EMBL" id="SEWE01000007">
    <property type="protein sequence ID" value="RYU82156.1"/>
    <property type="molecule type" value="Genomic_DNA"/>
</dbReference>
<comment type="caution">
    <text evidence="2">The sequence shown here is derived from an EMBL/GenBank/DDBJ whole genome shotgun (WGS) entry which is preliminary data.</text>
</comment>
<dbReference type="InterPro" id="IPR003737">
    <property type="entry name" value="GlcNAc_PI_deacetylase-related"/>
</dbReference>
<name>A0A4Q5LDZ8_9BACT</name>
<evidence type="ECO:0000313" key="3">
    <source>
        <dbReference type="Proteomes" id="UP000294155"/>
    </source>
</evidence>
<dbReference type="PANTHER" id="PTHR12993">
    <property type="entry name" value="N-ACETYLGLUCOSAMINYL-PHOSPHATIDYLINOSITOL DE-N-ACETYLASE-RELATED"/>
    <property type="match status" value="1"/>
</dbReference>
<dbReference type="SUPFAM" id="SSF102588">
    <property type="entry name" value="LmbE-like"/>
    <property type="match status" value="1"/>
</dbReference>
<keyword evidence="3" id="KW-1185">Reference proteome</keyword>
<dbReference type="GO" id="GO:0016811">
    <property type="term" value="F:hydrolase activity, acting on carbon-nitrogen (but not peptide) bonds, in linear amides"/>
    <property type="evidence" value="ECO:0007669"/>
    <property type="project" value="TreeGrafter"/>
</dbReference>
<reference evidence="2 3" key="1">
    <citation type="submission" date="2019-02" db="EMBL/GenBank/DDBJ databases">
        <title>Bacterial novel species isolated from soil.</title>
        <authorList>
            <person name="Jung H.-Y."/>
        </authorList>
    </citation>
    <scope>NUCLEOTIDE SEQUENCE [LARGE SCALE GENOMIC DNA]</scope>
    <source>
        <strain evidence="2 3">1-3-3-3</strain>
    </source>
</reference>
<dbReference type="PANTHER" id="PTHR12993:SF11">
    <property type="entry name" value="N-ACETYLGLUCOSAMINYL-PHOSPHATIDYLINOSITOL DE-N-ACETYLASE"/>
    <property type="match status" value="1"/>
</dbReference>
<dbReference type="AlphaFoldDB" id="A0A4Q5LDZ8"/>
<evidence type="ECO:0000313" key="2">
    <source>
        <dbReference type="EMBL" id="RYU82156.1"/>
    </source>
</evidence>
<sequence>MRFPVSGLRAALLLVLLPLLAPAQAPKTTTSSEILLGLKKLNVLGSVLYLAAHPDDENTRLIAYLANGRLVETGYLSCTRGDGGQNLIGPELREQLGVIRTQELLAARRIDGGRQFFTRANDFGFSKTSDETFTIWDKEQVLSDMVWVIRQRRPDVLIARFPPDARAGHGHHQASAILAAEAFDAAGNPNRFPEQLQYVQVWSPKRLVWNTGSFFVKPGENMDGYLKLDAGGFNPLLGQSYGEIAARSRSQHRSQGFGSAAQRGEAPEYFQLVKGARADKDLFDGVDMTWNRVPGGAAVGKQLDEVIRKYNSANPSASVAGLLKVRETIRTILATEKDRLAGGFPAQGSPQYFWAAEKAQEVEQLIRGCLGLTIEALAPTASLGESETTRLRIELLNRSDVPVIIKEVSLDGATPGLSRDTAWTPLLTKDKPLVLRPRYQMRKCGPLSQPYWLRNPSDNVGMYALTESFALNRLVRNTENPDAPQTLVTQYDQDHEFHLGETPLRQYLGQPENPAVAAVSVTVQVGPGAPMLITVPVQYKHTDPTLGELYQPLAAVPIVMVNLPAARAYVFASQEPKTVPVTVRAGRAGLTGTVVLKAPEGWNVEPKSASFELKNRDEEQTVNFRIQPGAAVPAGKTELRAYATVNAFVECVDGPEQARRFYRGVQTIAYPHIPTQLLFPETGSPLVKLDVKRRGQQVGYLMGAGDEVPEALRQLGYTVTLLKTDDLTADNLRRFDAVVLGIRAYNTLDRLKTLQPNLLQYVEQGGNLIVQYVVNRGTVLPQIGPYPLTLSTDRVTVENAPITFLKPQHPLLNVPNKITAQDFEGWQQEQGLYYPSQWDPKYQTIISSHDPGETAKESAILVADYGKGHYIYTGLSLFRELPAGVPGAYRLLTNMISLGK</sequence>
<protein>
    <submittedName>
        <fullName evidence="2">LmbE family protein</fullName>
    </submittedName>
</protein>
<accession>A0A4Q5LDZ8</accession>
<evidence type="ECO:0000256" key="1">
    <source>
        <dbReference type="SAM" id="SignalP"/>
    </source>
</evidence>
<dbReference type="RefSeq" id="WP_129920052.1">
    <property type="nucleotide sequence ID" value="NZ_SEWE01000007.1"/>
</dbReference>
<proteinExistence type="predicted"/>
<dbReference type="SUPFAM" id="SSF52317">
    <property type="entry name" value="Class I glutamine amidotransferase-like"/>
    <property type="match status" value="1"/>
</dbReference>
<dbReference type="Pfam" id="PF02585">
    <property type="entry name" value="PIG-L"/>
    <property type="match status" value="1"/>
</dbReference>
<dbReference type="InterPro" id="IPR029062">
    <property type="entry name" value="Class_I_gatase-like"/>
</dbReference>
<feature type="chain" id="PRO_5020971189" evidence="1">
    <location>
        <begin position="24"/>
        <end position="900"/>
    </location>
</feature>
<gene>
    <name evidence="2" type="ORF">EWM57_05085</name>
</gene>
<dbReference type="Gene3D" id="3.40.50.10320">
    <property type="entry name" value="LmbE-like"/>
    <property type="match status" value="1"/>
</dbReference>
<organism evidence="2 3">
    <name type="scientific">Hymenobacter persicinus</name>
    <dbReference type="NCBI Taxonomy" id="2025506"/>
    <lineage>
        <taxon>Bacteria</taxon>
        <taxon>Pseudomonadati</taxon>
        <taxon>Bacteroidota</taxon>
        <taxon>Cytophagia</taxon>
        <taxon>Cytophagales</taxon>
        <taxon>Hymenobacteraceae</taxon>
        <taxon>Hymenobacter</taxon>
    </lineage>
</organism>